<dbReference type="InterPro" id="IPR028973">
    <property type="entry name" value="PhnB-like"/>
</dbReference>
<dbReference type="AlphaFoldDB" id="A0AAP3XR51"/>
<proteinExistence type="predicted"/>
<reference evidence="2 3" key="1">
    <citation type="submission" date="2023-03" db="EMBL/GenBank/DDBJ databases">
        <title>YIM 152171 draft genome.</title>
        <authorList>
            <person name="Yang Z."/>
        </authorList>
    </citation>
    <scope>NUCLEOTIDE SEQUENCE [LARGE SCALE GENOMIC DNA]</scope>
    <source>
        <strain evidence="2 3">YIM 152171</strain>
    </source>
</reference>
<gene>
    <name evidence="2" type="ORF">PZ740_08445</name>
</gene>
<protein>
    <submittedName>
        <fullName evidence="2">VOC family protein</fullName>
    </submittedName>
</protein>
<keyword evidence="3" id="KW-1185">Reference proteome</keyword>
<accession>A0AAP3XR51</accession>
<dbReference type="EMBL" id="JARGEQ010000082">
    <property type="protein sequence ID" value="MDF1586412.1"/>
    <property type="molecule type" value="Genomic_DNA"/>
</dbReference>
<dbReference type="Pfam" id="PF06983">
    <property type="entry name" value="3-dmu-9_3-mt"/>
    <property type="match status" value="1"/>
</dbReference>
<dbReference type="RefSeq" id="WP_327788824.1">
    <property type="nucleotide sequence ID" value="NZ_JARGEQ010000082.1"/>
</dbReference>
<evidence type="ECO:0000259" key="1">
    <source>
        <dbReference type="Pfam" id="PF06983"/>
    </source>
</evidence>
<evidence type="ECO:0000313" key="2">
    <source>
        <dbReference type="EMBL" id="MDF1586412.1"/>
    </source>
</evidence>
<dbReference type="Proteomes" id="UP001301140">
    <property type="component" value="Unassembled WGS sequence"/>
</dbReference>
<name>A0AAP3XR51_9PROT</name>
<evidence type="ECO:0000313" key="3">
    <source>
        <dbReference type="Proteomes" id="UP001301140"/>
    </source>
</evidence>
<comment type="caution">
    <text evidence="2">The sequence shown here is derived from an EMBL/GenBank/DDBJ whole genome shotgun (WGS) entry which is preliminary data.</text>
</comment>
<dbReference type="InterPro" id="IPR029068">
    <property type="entry name" value="Glyas_Bleomycin-R_OHBP_Dase"/>
</dbReference>
<feature type="domain" description="PhnB-like" evidence="1">
    <location>
        <begin position="3"/>
        <end position="130"/>
    </location>
</feature>
<sequence length="136" mass="15073">MQLSPYLSFDGQCEAAFSFYQTCTGGEILTMLAWENSPMADQTPPGWGSKILHARMRLGNGILMGGDGPPDRHEPMKGFSVTLGIEEPAEAERIFAMLAEGGIVRMPLQETFWALRFGMLVDRFGTPWMVNCERPA</sequence>
<dbReference type="SUPFAM" id="SSF54593">
    <property type="entry name" value="Glyoxalase/Bleomycin resistance protein/Dihydroxybiphenyl dioxygenase"/>
    <property type="match status" value="1"/>
</dbReference>
<dbReference type="CDD" id="cd06588">
    <property type="entry name" value="PhnB_like"/>
    <property type="match status" value="1"/>
</dbReference>
<dbReference type="PANTHER" id="PTHR33990:SF1">
    <property type="entry name" value="PROTEIN YJDN"/>
    <property type="match status" value="1"/>
</dbReference>
<organism evidence="2 3">
    <name type="scientific">Marinimicrococcus flavescens</name>
    <dbReference type="NCBI Taxonomy" id="3031815"/>
    <lineage>
        <taxon>Bacteria</taxon>
        <taxon>Pseudomonadati</taxon>
        <taxon>Pseudomonadota</taxon>
        <taxon>Alphaproteobacteria</taxon>
        <taxon>Geminicoccales</taxon>
        <taxon>Geminicoccaceae</taxon>
        <taxon>Marinimicrococcus</taxon>
    </lineage>
</organism>
<dbReference type="Gene3D" id="3.10.180.10">
    <property type="entry name" value="2,3-Dihydroxybiphenyl 1,2-Dioxygenase, domain 1"/>
    <property type="match status" value="1"/>
</dbReference>
<dbReference type="PANTHER" id="PTHR33990">
    <property type="entry name" value="PROTEIN YJDN-RELATED"/>
    <property type="match status" value="1"/>
</dbReference>